<dbReference type="Proteomes" id="UP000189580">
    <property type="component" value="Chromosome a"/>
</dbReference>
<dbReference type="Gene3D" id="3.40.50.1910">
    <property type="match status" value="1"/>
</dbReference>
<organism evidence="3 4">
    <name type="scientific">Sugiyamaella lignohabitans</name>
    <dbReference type="NCBI Taxonomy" id="796027"/>
    <lineage>
        <taxon>Eukaryota</taxon>
        <taxon>Fungi</taxon>
        <taxon>Dikarya</taxon>
        <taxon>Ascomycota</taxon>
        <taxon>Saccharomycotina</taxon>
        <taxon>Dipodascomycetes</taxon>
        <taxon>Dipodascales</taxon>
        <taxon>Trichomonascaceae</taxon>
        <taxon>Sugiyamaella</taxon>
    </lineage>
</organism>
<dbReference type="KEGG" id="slb:AWJ20_1338"/>
<dbReference type="InterPro" id="IPR043154">
    <property type="entry name" value="Sec-1-like_dom1"/>
</dbReference>
<evidence type="ECO:0000313" key="3">
    <source>
        <dbReference type="EMBL" id="ANB13060.1"/>
    </source>
</evidence>
<dbReference type="InterPro" id="IPR027482">
    <property type="entry name" value="Sec1-like_dom2"/>
</dbReference>
<evidence type="ECO:0000256" key="2">
    <source>
        <dbReference type="SAM" id="MobiDB-lite"/>
    </source>
</evidence>
<evidence type="ECO:0000256" key="1">
    <source>
        <dbReference type="ARBA" id="ARBA00009884"/>
    </source>
</evidence>
<dbReference type="Gene3D" id="1.25.40.850">
    <property type="match status" value="1"/>
</dbReference>
<sequence>MLLYSTVLPVLNWRQSALDYSEIGKRMDISSLKQEALEALFTILDSIRPSSKILILDRSLTTIVNVVLPNSSSLKDHGVERIYWLQGGENKIDPADRRRKSVVYLTSTAIEQSFLVAQHVESILGTAVSAEDGQLVEGSGPAASATLSPSREAKGVHKPSTTSLHIICVPDKTLAFSLVLEEARVLGDVNIHSWPVHFLPIDEDILSLNLQSAGFEETYLDGIPSAIHRSAQAIQSLQERYGLIGRITGKGDAARILADILLDKRLDKRTELAQDAATINRNNGTSGNFLGSIKVGSGTVGSGNSNGHNGNGTNGTDFSNSQFTADGIAGTVFSHKFSNIFVGTHIDHLVIIDRKTDLVTPLLTQLTYHGLVDEFYKLSETGQVDLPTNIVQGPSQKQDQHSQDEGSNQASSSLPAAHLSATGTKRASLYSEHDTLFNTIKDINFALVGNSLNKVARQLQADYETRHDANTVSEIKQFVSKVGGLQHLHQSLRFHTALAENLMSKVQDEEFNKWLEVQQNIVAESLDTNTLLLMIEDLINRSSSLSMVLRLLSLECLCKGGIKEKQLIALKHQIVQTYGYKHILTLSKLEKLGLVFARSPSIPNNFPTLRKSLNLIVDQVDDSPNDVSTAYSGYAPLSVRLVQCVIDKRAVIKPRRLLPNVTTATNYANAYASTLSTGWKGAEDIISHVPGNLVEDVQRSESQLREAKVRKILTRNTPGHDKPTTLVFYLGGITYGEIADLRLVAAKDTVNTNIIIATTGIISGSKIIDVAQF</sequence>
<keyword evidence="3" id="KW-0547">Nucleotide-binding</keyword>
<dbReference type="Gene3D" id="3.40.50.2060">
    <property type="match status" value="1"/>
</dbReference>
<feature type="region of interest" description="Disordered" evidence="2">
    <location>
        <begin position="386"/>
        <end position="416"/>
    </location>
</feature>
<reference evidence="3 4" key="1">
    <citation type="submission" date="2016-02" db="EMBL/GenBank/DDBJ databases">
        <title>Complete genome sequence and transcriptome regulation of the pentose utilising yeast Sugiyamaella lignohabitans.</title>
        <authorList>
            <person name="Bellasio M."/>
            <person name="Peymann A."/>
            <person name="Valli M."/>
            <person name="Sipitzky M."/>
            <person name="Graf A."/>
            <person name="Sauer M."/>
            <person name="Marx H."/>
            <person name="Mattanovich D."/>
        </authorList>
    </citation>
    <scope>NUCLEOTIDE SEQUENCE [LARGE SCALE GENOMIC DNA]</scope>
    <source>
        <strain evidence="3 4">CBS 10342</strain>
    </source>
</reference>
<dbReference type="Gene3D" id="3.90.830.10">
    <property type="entry name" value="Syntaxin Binding Protein 1, Chain A, domain 2"/>
    <property type="match status" value="1"/>
</dbReference>
<dbReference type="EMBL" id="CP014501">
    <property type="protein sequence ID" value="ANB13060.1"/>
    <property type="molecule type" value="Genomic_DNA"/>
</dbReference>
<dbReference type="GeneID" id="30033129"/>
<dbReference type="GO" id="GO:0016192">
    <property type="term" value="P:vesicle-mediated transport"/>
    <property type="evidence" value="ECO:0007669"/>
    <property type="project" value="InterPro"/>
</dbReference>
<accession>A0A167DM43</accession>
<dbReference type="Pfam" id="PF00995">
    <property type="entry name" value="Sec1"/>
    <property type="match status" value="1"/>
</dbReference>
<dbReference type="PANTHER" id="PTHR11679">
    <property type="entry name" value="VESICLE PROTEIN SORTING-ASSOCIATED"/>
    <property type="match status" value="1"/>
</dbReference>
<dbReference type="InterPro" id="IPR043127">
    <property type="entry name" value="Sec-1-like_dom3a"/>
</dbReference>
<gene>
    <name evidence="3" type="primary">VPS33</name>
    <name evidence="3" type="ORF">AWJ20_1338</name>
</gene>
<proteinExistence type="inferred from homology"/>
<dbReference type="SUPFAM" id="SSF56815">
    <property type="entry name" value="Sec1/munc18-like (SM) proteins"/>
    <property type="match status" value="1"/>
</dbReference>
<dbReference type="InterPro" id="IPR001619">
    <property type="entry name" value="Sec1-like"/>
</dbReference>
<protein>
    <submittedName>
        <fullName evidence="3">Tethering complex ATP-binding subunit VPS33</fullName>
    </submittedName>
</protein>
<dbReference type="InterPro" id="IPR036045">
    <property type="entry name" value="Sec1-like_sf"/>
</dbReference>
<keyword evidence="3" id="KW-0067">ATP-binding</keyword>
<dbReference type="OrthoDB" id="10262287at2759"/>
<evidence type="ECO:0000313" key="4">
    <source>
        <dbReference type="Proteomes" id="UP000189580"/>
    </source>
</evidence>
<name>A0A167DM43_9ASCO</name>
<dbReference type="AlphaFoldDB" id="A0A167DM43"/>
<comment type="similarity">
    <text evidence="1">Belongs to the STXBP/unc-18/SEC1 family.</text>
</comment>
<keyword evidence="4" id="KW-1185">Reference proteome</keyword>
<dbReference type="GO" id="GO:0005524">
    <property type="term" value="F:ATP binding"/>
    <property type="evidence" value="ECO:0007669"/>
    <property type="project" value="UniProtKB-KW"/>
</dbReference>
<dbReference type="InterPro" id="IPR043155">
    <property type="entry name" value="VPS33_dom3b"/>
</dbReference>
<dbReference type="RefSeq" id="XP_018735537.1">
    <property type="nucleotide sequence ID" value="XM_018878210.1"/>
</dbReference>